<comment type="similarity">
    <text evidence="1 3">Belongs to the short-chain dehydrogenases/reductases (SDR) family.</text>
</comment>
<accession>A0ABP4MQY9</accession>
<dbReference type="InterPro" id="IPR036291">
    <property type="entry name" value="NAD(P)-bd_dom_sf"/>
</dbReference>
<sequence>MTSLIRDEMPTVLVTGAATGIGLATARLLAANKWRVLGTALPDQDSTALRDAGAKIVEVDLTSRSSLTSLIRTVSATSRLDALVSNAGIAIPGPLEGLSADELHLQFGLNTIAPMILAQGVLPQLRASGGRMIFMGAGQGRAALPFGGPYGASKAALAALTDALRTEIADSGVAVSLIEPSAVRTDILTTTRERGQALLDRLPHDIAERYRDPMRATFARSEKALRGAIAPDTLSQLVLRVLTTPNPKPRYLVGREAVGLAFLALLPARQRAKLVSRISRTRT</sequence>
<protein>
    <submittedName>
        <fullName evidence="4">SDR family oxidoreductase</fullName>
    </submittedName>
</protein>
<evidence type="ECO:0000313" key="4">
    <source>
        <dbReference type="EMBL" id="GAA1546672.1"/>
    </source>
</evidence>
<reference evidence="5" key="1">
    <citation type="journal article" date="2019" name="Int. J. Syst. Evol. Microbiol.">
        <title>The Global Catalogue of Microorganisms (GCM) 10K type strain sequencing project: providing services to taxonomists for standard genome sequencing and annotation.</title>
        <authorList>
            <consortium name="The Broad Institute Genomics Platform"/>
            <consortium name="The Broad Institute Genome Sequencing Center for Infectious Disease"/>
            <person name="Wu L."/>
            <person name="Ma J."/>
        </authorList>
    </citation>
    <scope>NUCLEOTIDE SEQUENCE [LARGE SCALE GENOMIC DNA]</scope>
    <source>
        <strain evidence="5">JCM 13319</strain>
    </source>
</reference>
<comment type="caution">
    <text evidence="4">The sequence shown here is derived from an EMBL/GenBank/DDBJ whole genome shotgun (WGS) entry which is preliminary data.</text>
</comment>
<name>A0ABP4MQY9_9MICO</name>
<organism evidence="4 5">
    <name type="scientific">Brevibacterium picturae</name>
    <dbReference type="NCBI Taxonomy" id="260553"/>
    <lineage>
        <taxon>Bacteria</taxon>
        <taxon>Bacillati</taxon>
        <taxon>Actinomycetota</taxon>
        <taxon>Actinomycetes</taxon>
        <taxon>Micrococcales</taxon>
        <taxon>Brevibacteriaceae</taxon>
        <taxon>Brevibacterium</taxon>
    </lineage>
</organism>
<evidence type="ECO:0000256" key="3">
    <source>
        <dbReference type="RuleBase" id="RU000363"/>
    </source>
</evidence>
<dbReference type="RefSeq" id="WP_346036098.1">
    <property type="nucleotide sequence ID" value="NZ_BAAALY010000009.1"/>
</dbReference>
<proteinExistence type="inferred from homology"/>
<keyword evidence="5" id="KW-1185">Reference proteome</keyword>
<gene>
    <name evidence="4" type="ORF">GCM10009691_21380</name>
</gene>
<dbReference type="Gene3D" id="3.40.50.720">
    <property type="entry name" value="NAD(P)-binding Rossmann-like Domain"/>
    <property type="match status" value="1"/>
</dbReference>
<dbReference type="InterPro" id="IPR020904">
    <property type="entry name" value="Sc_DH/Rdtase_CS"/>
</dbReference>
<dbReference type="PRINTS" id="PR00081">
    <property type="entry name" value="GDHRDH"/>
</dbReference>
<evidence type="ECO:0000313" key="5">
    <source>
        <dbReference type="Proteomes" id="UP001501791"/>
    </source>
</evidence>
<dbReference type="PROSITE" id="PS00061">
    <property type="entry name" value="ADH_SHORT"/>
    <property type="match status" value="1"/>
</dbReference>
<keyword evidence="2" id="KW-0560">Oxidoreductase</keyword>
<dbReference type="EMBL" id="BAAALY010000009">
    <property type="protein sequence ID" value="GAA1546672.1"/>
    <property type="molecule type" value="Genomic_DNA"/>
</dbReference>
<dbReference type="Proteomes" id="UP001501791">
    <property type="component" value="Unassembled WGS sequence"/>
</dbReference>
<evidence type="ECO:0000256" key="2">
    <source>
        <dbReference type="ARBA" id="ARBA00023002"/>
    </source>
</evidence>
<dbReference type="PRINTS" id="PR00080">
    <property type="entry name" value="SDRFAMILY"/>
</dbReference>
<dbReference type="PANTHER" id="PTHR44169">
    <property type="entry name" value="NADPH-DEPENDENT 1-ACYLDIHYDROXYACETONE PHOSPHATE REDUCTASE"/>
    <property type="match status" value="1"/>
</dbReference>
<dbReference type="Pfam" id="PF00106">
    <property type="entry name" value="adh_short"/>
    <property type="match status" value="1"/>
</dbReference>
<evidence type="ECO:0000256" key="1">
    <source>
        <dbReference type="ARBA" id="ARBA00006484"/>
    </source>
</evidence>
<dbReference type="SUPFAM" id="SSF51735">
    <property type="entry name" value="NAD(P)-binding Rossmann-fold domains"/>
    <property type="match status" value="1"/>
</dbReference>
<dbReference type="PANTHER" id="PTHR44169:SF6">
    <property type="entry name" value="NADPH-DEPENDENT 1-ACYLDIHYDROXYACETONE PHOSPHATE REDUCTASE"/>
    <property type="match status" value="1"/>
</dbReference>
<dbReference type="InterPro" id="IPR002347">
    <property type="entry name" value="SDR_fam"/>
</dbReference>